<accession>A0AA37HH47</accession>
<dbReference type="InterPro" id="IPR036663">
    <property type="entry name" value="Fumarylacetoacetase_C_sf"/>
</dbReference>
<reference evidence="1" key="2">
    <citation type="submission" date="2021-08" db="EMBL/GenBank/DDBJ databases">
        <authorList>
            <person name="Tani A."/>
            <person name="Ola A."/>
            <person name="Ogura Y."/>
            <person name="Katsura K."/>
            <person name="Hayashi T."/>
        </authorList>
    </citation>
    <scope>NUCLEOTIDE SEQUENCE</scope>
    <source>
        <strain evidence="1">JCM 32048</strain>
    </source>
</reference>
<name>A0AA37HH47_9HYPH</name>
<dbReference type="GO" id="GO:0005737">
    <property type="term" value="C:cytoplasm"/>
    <property type="evidence" value="ECO:0007669"/>
    <property type="project" value="TreeGrafter"/>
</dbReference>
<comment type="caution">
    <text evidence="1">The sequence shown here is derived from an EMBL/GenBank/DDBJ whole genome shotgun (WGS) entry which is preliminary data.</text>
</comment>
<keyword evidence="2" id="KW-1185">Reference proteome</keyword>
<evidence type="ECO:0000313" key="2">
    <source>
        <dbReference type="Proteomes" id="UP001055286"/>
    </source>
</evidence>
<dbReference type="SUPFAM" id="SSF56529">
    <property type="entry name" value="FAH"/>
    <property type="match status" value="1"/>
</dbReference>
<organism evidence="1 2">
    <name type="scientific">Methylobacterium frigidaeris</name>
    <dbReference type="NCBI Taxonomy" id="2038277"/>
    <lineage>
        <taxon>Bacteria</taxon>
        <taxon>Pseudomonadati</taxon>
        <taxon>Pseudomonadota</taxon>
        <taxon>Alphaproteobacteria</taxon>
        <taxon>Hyphomicrobiales</taxon>
        <taxon>Methylobacteriaceae</taxon>
        <taxon>Methylobacterium</taxon>
    </lineage>
</organism>
<dbReference type="PANTHER" id="PTHR30143:SF0">
    <property type="entry name" value="2-KETO-4-PENTENOATE HYDRATASE"/>
    <property type="match status" value="1"/>
</dbReference>
<dbReference type="EMBL" id="BPQJ01000047">
    <property type="protein sequence ID" value="GJD65793.1"/>
    <property type="molecule type" value="Genomic_DNA"/>
</dbReference>
<dbReference type="Gene3D" id="3.90.850.10">
    <property type="entry name" value="Fumarylacetoacetase-like, C-terminal domain"/>
    <property type="match status" value="1"/>
</dbReference>
<dbReference type="AlphaFoldDB" id="A0AA37HH47"/>
<protein>
    <submittedName>
        <fullName evidence="1">2-hydroxyhexa-2,4-dienoate hydratase</fullName>
    </submittedName>
</protein>
<proteinExistence type="predicted"/>
<gene>
    <name evidence="1" type="primary">tesE</name>
    <name evidence="1" type="ORF">MPEAHAMD_5989</name>
</gene>
<dbReference type="Proteomes" id="UP001055286">
    <property type="component" value="Unassembled WGS sequence"/>
</dbReference>
<dbReference type="PANTHER" id="PTHR30143">
    <property type="entry name" value="ACID HYDRATASE"/>
    <property type="match status" value="1"/>
</dbReference>
<reference evidence="1" key="1">
    <citation type="journal article" date="2016" name="Front. Microbiol.">
        <title>Genome Sequence of the Piezophilic, Mesophilic Sulfate-Reducing Bacterium Desulfovibrio indicus J2T.</title>
        <authorList>
            <person name="Cao J."/>
            <person name="Maignien L."/>
            <person name="Shao Z."/>
            <person name="Alain K."/>
            <person name="Jebbar M."/>
        </authorList>
    </citation>
    <scope>NUCLEOTIDE SEQUENCE</scope>
    <source>
        <strain evidence="1">JCM 32048</strain>
    </source>
</reference>
<dbReference type="GO" id="GO:0008684">
    <property type="term" value="F:2-oxopent-4-enoate hydratase activity"/>
    <property type="evidence" value="ECO:0007669"/>
    <property type="project" value="TreeGrafter"/>
</dbReference>
<evidence type="ECO:0000313" key="1">
    <source>
        <dbReference type="EMBL" id="GJD65793.1"/>
    </source>
</evidence>
<dbReference type="RefSeq" id="WP_238193151.1">
    <property type="nucleotide sequence ID" value="NZ_BPQJ01000047.1"/>
</dbReference>
<dbReference type="InterPro" id="IPR050772">
    <property type="entry name" value="Hydratase-Decarb/MhpD_sf"/>
</dbReference>
<sequence>MSLADDMAREVLAAFDERRQIRSIVAEDQGLSLNQAYRVTAAVRRMREARGARVVGRKIGFTNTTIWDEYAVHAPIWGYVYDITLHRLTDCRGSFDLSGVVEPRIEPEIVFGLCRSPEPDMDERSLLSCIEWVAHGFEVVQSLFPGWRFTAADTVAAFGLHGALLIGPPTAVMPATIESWHEWLASFRITLSRDGIEADRGRAENVLGRGPLAALQHLVEVLARDPESPPLAPGEVITTGTLTRALPISAGETWSTRFEGLPLPGVEVVFA</sequence>